<dbReference type="Gene3D" id="1.20.58.610">
    <property type="entry name" value="Cdc37, Hsp90 binding domain"/>
    <property type="match status" value="1"/>
</dbReference>
<feature type="domain" description="Cdc37 C-terminal" evidence="7">
    <location>
        <begin position="388"/>
        <end position="487"/>
    </location>
</feature>
<protein>
    <recommendedName>
        <fullName evidence="5">Hsp90 chaperone protein kinase-targeting subunit</fullName>
    </recommendedName>
</protein>
<feature type="compositionally biased region" description="Basic and acidic residues" evidence="6">
    <location>
        <begin position="203"/>
        <end position="228"/>
    </location>
</feature>
<keyword evidence="11" id="KW-1185">Reference proteome</keyword>
<evidence type="ECO:0000256" key="1">
    <source>
        <dbReference type="ARBA" id="ARBA00004496"/>
    </source>
</evidence>
<evidence type="ECO:0000313" key="10">
    <source>
        <dbReference type="EMBL" id="GAP85732.1"/>
    </source>
</evidence>
<dbReference type="InterPro" id="IPR004918">
    <property type="entry name" value="Cdc37"/>
</dbReference>
<dbReference type="EMBL" id="DF977459">
    <property type="protein sequence ID" value="GAP85732.1"/>
    <property type="molecule type" value="Genomic_DNA"/>
</dbReference>
<evidence type="ECO:0000256" key="3">
    <source>
        <dbReference type="ARBA" id="ARBA00022490"/>
    </source>
</evidence>
<dbReference type="OrthoDB" id="440202at2759"/>
<dbReference type="Proteomes" id="UP000054516">
    <property type="component" value="Unassembled WGS sequence"/>
</dbReference>
<dbReference type="GO" id="GO:0051087">
    <property type="term" value="F:protein-folding chaperone binding"/>
    <property type="evidence" value="ECO:0007669"/>
    <property type="project" value="TreeGrafter"/>
</dbReference>
<dbReference type="InterPro" id="IPR013874">
    <property type="entry name" value="Cdc37_Hsp90-bd"/>
</dbReference>
<keyword evidence="10" id="KW-0131">Cell cycle</keyword>
<feature type="domain" description="Cdc37 N-terminal" evidence="9">
    <location>
        <begin position="1"/>
        <end position="198"/>
    </location>
</feature>
<dbReference type="SMART" id="SM01069">
    <property type="entry name" value="CDC37_C"/>
    <property type="match status" value="1"/>
</dbReference>
<dbReference type="InterPro" id="IPR038189">
    <property type="entry name" value="Cdc37_Hsp90-bd_sf"/>
</dbReference>
<dbReference type="GO" id="GO:0051301">
    <property type="term" value="P:cell division"/>
    <property type="evidence" value="ECO:0007669"/>
    <property type="project" value="UniProtKB-KW"/>
</dbReference>
<gene>
    <name evidence="10" type="ORF">SAMD00023353_1400140</name>
</gene>
<evidence type="ECO:0000313" key="11">
    <source>
        <dbReference type="Proteomes" id="UP000054516"/>
    </source>
</evidence>
<accession>A0A1W2TCN6</accession>
<sequence>MVDYSKWDTLELSDDSDIEVPPDLDKKSKELLVKSKQVLIHAEREQRRLKIRGLKYERGINAVLLKRLSALQSAMGSHAHLAQGCPSLEVLFTILTSVRPRKYESDTPPPPPKGVFPEGHVQPSYTEMMAGILSRMGIQLQERGLRVDQDFNAYTEEITKLIKDVLGFQHKIAADLEELEKQDSKITSESYYVGFDSSRINREEPGEKCVNSERSESPDPKHDLEKAEPGTMSETTGRSRGADTKGIGISPMTELFMQIKGNDYTASREFILSHPEILEESELEGLLIKAHNAIFEHDDERLAWKYVYHSSVLSWCRTLGRDRLSMFFHRIAASGEAREGFLKEVAATFQRVRDSARQDAARYEAESRGDEEAEIQLYSLNQDTPFLIDVPDANSDDVETKKARAIFDGFTPEMKMALESGSLENVNKVLGTMDIPEAETMVGLLDECGCVSSQAGIVDGTTKEGQELLRDAMEAAELERSYRKTRERWDSDAAEGNRDRKAKRACHGGCC</sequence>
<dbReference type="STRING" id="77044.A0A1W2TCN6"/>
<comment type="subcellular location">
    <subcellularLocation>
        <location evidence="1">Cytoplasm</location>
    </subcellularLocation>
</comment>
<keyword evidence="3" id="KW-0963">Cytoplasm</keyword>
<keyword evidence="10" id="KW-0132">Cell division</keyword>
<dbReference type="SMART" id="SM01070">
    <property type="entry name" value="CDC37_M"/>
    <property type="match status" value="1"/>
</dbReference>
<organism evidence="10">
    <name type="scientific">Rosellinia necatrix</name>
    <name type="common">White root-rot fungus</name>
    <dbReference type="NCBI Taxonomy" id="77044"/>
    <lineage>
        <taxon>Eukaryota</taxon>
        <taxon>Fungi</taxon>
        <taxon>Dikarya</taxon>
        <taxon>Ascomycota</taxon>
        <taxon>Pezizomycotina</taxon>
        <taxon>Sordariomycetes</taxon>
        <taxon>Xylariomycetidae</taxon>
        <taxon>Xylariales</taxon>
        <taxon>Xylariaceae</taxon>
        <taxon>Rosellinia</taxon>
    </lineage>
</organism>
<dbReference type="PANTHER" id="PTHR12800">
    <property type="entry name" value="CDC37-RELATED"/>
    <property type="match status" value="1"/>
</dbReference>
<evidence type="ECO:0000256" key="4">
    <source>
        <dbReference type="ARBA" id="ARBA00023186"/>
    </source>
</evidence>
<dbReference type="GO" id="GO:0051082">
    <property type="term" value="F:unfolded protein binding"/>
    <property type="evidence" value="ECO:0007669"/>
    <property type="project" value="TreeGrafter"/>
</dbReference>
<dbReference type="GO" id="GO:0019901">
    <property type="term" value="F:protein kinase binding"/>
    <property type="evidence" value="ECO:0007669"/>
    <property type="project" value="InterPro"/>
</dbReference>
<dbReference type="GO" id="GO:0006457">
    <property type="term" value="P:protein folding"/>
    <property type="evidence" value="ECO:0007669"/>
    <property type="project" value="TreeGrafter"/>
</dbReference>
<dbReference type="AlphaFoldDB" id="A0A1W2TCN6"/>
<proteinExistence type="inferred from homology"/>
<dbReference type="InterPro" id="IPR013873">
    <property type="entry name" value="Cdc37_C"/>
</dbReference>
<comment type="similarity">
    <text evidence="2">Belongs to the CDC37 family.</text>
</comment>
<evidence type="ECO:0000259" key="8">
    <source>
        <dbReference type="SMART" id="SM01070"/>
    </source>
</evidence>
<evidence type="ECO:0000256" key="5">
    <source>
        <dbReference type="ARBA" id="ARBA00031396"/>
    </source>
</evidence>
<evidence type="ECO:0000256" key="6">
    <source>
        <dbReference type="SAM" id="MobiDB-lite"/>
    </source>
</evidence>
<feature type="domain" description="Cdc37 Hsp90 binding" evidence="8">
    <location>
        <begin position="211"/>
        <end position="367"/>
    </location>
</feature>
<dbReference type="GO" id="GO:0031072">
    <property type="term" value="F:heat shock protein binding"/>
    <property type="evidence" value="ECO:0007669"/>
    <property type="project" value="TreeGrafter"/>
</dbReference>
<dbReference type="GO" id="GO:0005737">
    <property type="term" value="C:cytoplasm"/>
    <property type="evidence" value="ECO:0007669"/>
    <property type="project" value="UniProtKB-SubCell"/>
</dbReference>
<dbReference type="SUPFAM" id="SSF101391">
    <property type="entry name" value="Hsp90 co-chaperone CDC37"/>
    <property type="match status" value="1"/>
</dbReference>
<dbReference type="Pfam" id="PF08565">
    <property type="entry name" value="CDC37_M"/>
    <property type="match status" value="1"/>
</dbReference>
<evidence type="ECO:0000256" key="2">
    <source>
        <dbReference type="ARBA" id="ARBA00006222"/>
    </source>
</evidence>
<reference evidence="10" key="1">
    <citation type="submission" date="2016-03" db="EMBL/GenBank/DDBJ databases">
        <title>Draft genome sequence of Rosellinia necatrix.</title>
        <authorList>
            <person name="Kanematsu S."/>
        </authorList>
    </citation>
    <scope>NUCLEOTIDE SEQUENCE [LARGE SCALE GENOMIC DNA]</scope>
    <source>
        <strain evidence="10">W97</strain>
    </source>
</reference>
<evidence type="ECO:0000259" key="7">
    <source>
        <dbReference type="SMART" id="SM01069"/>
    </source>
</evidence>
<dbReference type="Pfam" id="PF03234">
    <property type="entry name" value="CDC37_N"/>
    <property type="match status" value="1"/>
</dbReference>
<dbReference type="InterPro" id="IPR013855">
    <property type="entry name" value="Cdc37_N_dom"/>
</dbReference>
<feature type="region of interest" description="Disordered" evidence="6">
    <location>
        <begin position="203"/>
        <end position="244"/>
    </location>
</feature>
<dbReference type="Pfam" id="PF08564">
    <property type="entry name" value="CDC37_C"/>
    <property type="match status" value="1"/>
</dbReference>
<dbReference type="GO" id="GO:0050821">
    <property type="term" value="P:protein stabilization"/>
    <property type="evidence" value="ECO:0007669"/>
    <property type="project" value="TreeGrafter"/>
</dbReference>
<dbReference type="SMART" id="SM01071">
    <property type="entry name" value="CDC37_N"/>
    <property type="match status" value="1"/>
</dbReference>
<keyword evidence="4" id="KW-0143">Chaperone</keyword>
<dbReference type="PANTHER" id="PTHR12800:SF4">
    <property type="entry name" value="HSP90 CO-CHAPERONE CDC37"/>
    <property type="match status" value="1"/>
</dbReference>
<name>A0A1W2TCN6_ROSNE</name>
<evidence type="ECO:0000259" key="9">
    <source>
        <dbReference type="SMART" id="SM01071"/>
    </source>
</evidence>